<feature type="coiled-coil region" evidence="1">
    <location>
        <begin position="979"/>
        <end position="1037"/>
    </location>
</feature>
<evidence type="ECO:0000313" key="3">
    <source>
        <dbReference type="Proteomes" id="UP000736583"/>
    </source>
</evidence>
<accession>A0ABS6F027</accession>
<dbReference type="Proteomes" id="UP000736583">
    <property type="component" value="Unassembled WGS sequence"/>
</dbReference>
<dbReference type="EMBL" id="JAHLQL010000002">
    <property type="protein sequence ID" value="MBU5591854.1"/>
    <property type="molecule type" value="Genomic_DNA"/>
</dbReference>
<proteinExistence type="predicted"/>
<organism evidence="2 3">
    <name type="scientific">Clostridium simiarum</name>
    <dbReference type="NCBI Taxonomy" id="2841506"/>
    <lineage>
        <taxon>Bacteria</taxon>
        <taxon>Bacillati</taxon>
        <taxon>Bacillota</taxon>
        <taxon>Clostridia</taxon>
        <taxon>Eubacteriales</taxon>
        <taxon>Clostridiaceae</taxon>
        <taxon>Clostridium</taxon>
    </lineage>
</organism>
<dbReference type="RefSeq" id="WP_216456787.1">
    <property type="nucleotide sequence ID" value="NZ_JAHLQL010000002.1"/>
</dbReference>
<reference evidence="2 3" key="1">
    <citation type="submission" date="2021-06" db="EMBL/GenBank/DDBJ databases">
        <authorList>
            <person name="Sun Q."/>
            <person name="Li D."/>
        </authorList>
    </citation>
    <scope>NUCLEOTIDE SEQUENCE [LARGE SCALE GENOMIC DNA]</scope>
    <source>
        <strain evidence="2 3">MSJ-4</strain>
    </source>
</reference>
<feature type="coiled-coil region" evidence="1">
    <location>
        <begin position="361"/>
        <end position="395"/>
    </location>
</feature>
<protein>
    <recommendedName>
        <fullName evidence="4">Chromosome segregation ATPase</fullName>
    </recommendedName>
</protein>
<feature type="coiled-coil region" evidence="1">
    <location>
        <begin position="467"/>
        <end position="508"/>
    </location>
</feature>
<sequence>MPRITKFRIVGTKYDNFKKCHENTIFDLTKKGEPDHTLYTLENGSGKGVLMQLMSQIALPNTRWGKNDGNKITGMFLNKNNQFTPYTFHVILQWKLDTIPEKWLVTGICMTAMKSITKDDNKEEEKIGVKYFLYTHEHYANSFYTVENIPVYNEKERKPVSYDDFEKFLLENKRDFRRFSESATKSTNSDYYKYLEENGIYRSEWKILKLINRVEGGVGDYFSKAKDNKGIFDEYIIPVISENLNNQFEENKNALKDIFKSNISITKNLPILISREADYRNIVTLLEPLIEDAEIGISYGQRKSKSIVDGNNLYCTLGSLHNNIIIERDKWIWEEEKAKEIKKELVFQKDNLEYARNIRTKKEYEEEKLEEESRLTQIKCEIEELKEENKKYDINKIIIPMDQESRKRESKIEEKTMIIKSLNLEDVEETIKSIDNNIKEKWKFTEASWKATSVKYRAYESFLNVLAEKYKKEINDLNLKKQNIKINFGVFEEEKKNFSQKEKELENQFDSFRLVYPDLLLEEIENEKSNKYKGLIDLNKTIEELERTILELGLKNNKIELEKDGLNEKKTEFEGKYKEQKRAEEELLTRVLDVCKLEKIEEDYSHSWLQNRSFEIIKDKKIKKQRLNELRKELWETNMDLTLNNKEYWIPNNDIEIVKVKIEALGIKVIYGTQYLGSLNYEKRKEELILFPLLPFSLVITNYEEWDTVNKNISKDLFLHSIVPIYIRTEMKSIVPINCKFTDHKGLVFMENNEEFILWRENLSKRALELNENINVLENSIEKIDRLISDIEVMINIESSMVLEQKIKDLELDVTKLLEKLSINYSKTNNLKEGLNLNKVFRDKVKEEIELLEKQIVKLQSFVEFRNYIEEKERDIKKEEKNLNEIEVILIEKMQEQENVQDKKTLAHKNYETWKINRDNKLKEIREVIDKAEFNESNGEVYESGIEPSYSSLEEDSIYLDLGYRKRLSLEVEDKNYQIKMISERIDELQDSIDNKIKTLNKLDVDWKKYRIKGISLETLELEAEVLEKSLNSKNETHLKLEKSISKKDGLIVQIDKDINRQAKKINEEYNKAPQVWEDTDLEEKGFKLKEEIKGNDKYLKDVEDILKKLNNREFVMKGLLAELSPYEEIDPSKGKTSEYLIEKIKENEKNEVEQWKRGFKKIKDAIKTHTDKAQGNFEQFLEGLKTNIKDEILKHKIKEMIGDRIKIDNFSNNKDSFTSMKEHAKREISQVNNDKIKAERAREQWAYRAARQAIKIAESLKEMVNKMVYVNDNGYAFKLVRLKGEDLLPKEEDSIKLLLNEHFIDCIQKLEKAGVDFENLEDKLLEDYMSDKMIFSKALRGKYPDLEVYKMTEKNEFLYARPQNHHYSTWGAVNGGDGDAPEGSGGQTLSINTFMIMMLMNYRKKTTGNDNPWTVPMLDNPFGKASGAHVLDPVFKIANQLNFQIIAFAAPEIIKTEISERFPIFWALKINDGRENGRLGSLIGKVVHGGRVVD</sequence>
<evidence type="ECO:0000256" key="1">
    <source>
        <dbReference type="SAM" id="Coils"/>
    </source>
</evidence>
<evidence type="ECO:0000313" key="2">
    <source>
        <dbReference type="EMBL" id="MBU5591854.1"/>
    </source>
</evidence>
<gene>
    <name evidence="2" type="ORF">KQI89_08755</name>
</gene>
<feature type="coiled-coil region" evidence="1">
    <location>
        <begin position="535"/>
        <end position="586"/>
    </location>
</feature>
<keyword evidence="3" id="KW-1185">Reference proteome</keyword>
<keyword evidence="1" id="KW-0175">Coiled coil</keyword>
<comment type="caution">
    <text evidence="2">The sequence shown here is derived from an EMBL/GenBank/DDBJ whole genome shotgun (WGS) entry which is preliminary data.</text>
</comment>
<evidence type="ECO:0008006" key="4">
    <source>
        <dbReference type="Google" id="ProtNLM"/>
    </source>
</evidence>
<name>A0ABS6F027_9CLOT</name>
<feature type="coiled-coil region" evidence="1">
    <location>
        <begin position="760"/>
        <end position="896"/>
    </location>
</feature>